<keyword evidence="4" id="KW-0456">Lyase</keyword>
<evidence type="ECO:0000256" key="4">
    <source>
        <dbReference type="ARBA" id="ARBA00023239"/>
    </source>
</evidence>
<dbReference type="GO" id="GO:0009089">
    <property type="term" value="P:lysine biosynthetic process via diaminopimelate"/>
    <property type="evidence" value="ECO:0007669"/>
    <property type="project" value="TreeGrafter"/>
</dbReference>
<organism evidence="6">
    <name type="scientific">marine sediment metagenome</name>
    <dbReference type="NCBI Taxonomy" id="412755"/>
    <lineage>
        <taxon>unclassified sequences</taxon>
        <taxon>metagenomes</taxon>
        <taxon>ecological metagenomes</taxon>
    </lineage>
</organism>
<proteinExistence type="predicted"/>
<dbReference type="AlphaFoldDB" id="X0ZW73"/>
<dbReference type="PRINTS" id="PR01179">
    <property type="entry name" value="ODADCRBXLASE"/>
</dbReference>
<dbReference type="Gene3D" id="3.20.20.10">
    <property type="entry name" value="Alanine racemase"/>
    <property type="match status" value="1"/>
</dbReference>
<evidence type="ECO:0000256" key="3">
    <source>
        <dbReference type="ARBA" id="ARBA00022898"/>
    </source>
</evidence>
<dbReference type="InterPro" id="IPR029066">
    <property type="entry name" value="PLP-binding_barrel"/>
</dbReference>
<evidence type="ECO:0000259" key="5">
    <source>
        <dbReference type="Pfam" id="PF02784"/>
    </source>
</evidence>
<evidence type="ECO:0000256" key="2">
    <source>
        <dbReference type="ARBA" id="ARBA00022793"/>
    </source>
</evidence>
<feature type="domain" description="Orn/DAP/Arg decarboxylase 2 N-terminal" evidence="5">
    <location>
        <begin position="18"/>
        <end position="243"/>
    </location>
</feature>
<comment type="cofactor">
    <cofactor evidence="1">
        <name>pyridoxal 5'-phosphate</name>
        <dbReference type="ChEBI" id="CHEBI:597326"/>
    </cofactor>
</comment>
<dbReference type="PROSITE" id="PS00878">
    <property type="entry name" value="ODR_DC_2_1"/>
    <property type="match status" value="1"/>
</dbReference>
<dbReference type="InterPro" id="IPR022653">
    <property type="entry name" value="De-COase2_pyr-phos_BS"/>
</dbReference>
<protein>
    <recommendedName>
        <fullName evidence="5">Orn/DAP/Arg decarboxylase 2 N-terminal domain-containing protein</fullName>
    </recommendedName>
</protein>
<dbReference type="GO" id="GO:0008836">
    <property type="term" value="F:diaminopimelate decarboxylase activity"/>
    <property type="evidence" value="ECO:0007669"/>
    <property type="project" value="TreeGrafter"/>
</dbReference>
<dbReference type="PANTHER" id="PTHR43727">
    <property type="entry name" value="DIAMINOPIMELATE DECARBOXYLASE"/>
    <property type="match status" value="1"/>
</dbReference>
<name>X0ZW73_9ZZZZ</name>
<gene>
    <name evidence="6" type="ORF">S01H4_14837</name>
</gene>
<dbReference type="EMBL" id="BART01006501">
    <property type="protein sequence ID" value="GAG64738.1"/>
    <property type="molecule type" value="Genomic_DNA"/>
</dbReference>
<dbReference type="InterPro" id="IPR000183">
    <property type="entry name" value="Orn/DAP/Arg_de-COase"/>
</dbReference>
<dbReference type="PANTHER" id="PTHR43727:SF2">
    <property type="entry name" value="GROUP IV DECARBOXYLASE"/>
    <property type="match status" value="1"/>
</dbReference>
<accession>X0ZW73</accession>
<reference evidence="6" key="1">
    <citation type="journal article" date="2014" name="Front. Microbiol.">
        <title>High frequency of phylogenetically diverse reductive dehalogenase-homologous genes in deep subseafloor sedimentary metagenomes.</title>
        <authorList>
            <person name="Kawai M."/>
            <person name="Futagami T."/>
            <person name="Toyoda A."/>
            <person name="Takaki Y."/>
            <person name="Nishi S."/>
            <person name="Hori S."/>
            <person name="Arai W."/>
            <person name="Tsubouchi T."/>
            <person name="Morono Y."/>
            <person name="Uchiyama I."/>
            <person name="Ito T."/>
            <person name="Fujiyama A."/>
            <person name="Inagaki F."/>
            <person name="Takami H."/>
        </authorList>
    </citation>
    <scope>NUCLEOTIDE SEQUENCE</scope>
    <source>
        <strain evidence="6">Expedition CK06-06</strain>
    </source>
</reference>
<sequence>MEIASEFGTPLYVINEQMIRERYRSLKNVLNLEYKNNQINYAVKANSNMSVLKILNSEGASFDCTSMGEVYTCLKAGISSEKIIFTGNMFTDADFTFAVNNDVFVNLDSLSQLNRLVRVYETNGKEKKGISFRINPEFGAGHHKHTITAGKDIKFGILEEQAIEAYKKAKKAGFEKFGIHQHIGSGIINALDFGKPAEKFISIIKKIIEELDTEFEFIDFGGGLGIPYRPEEEPLDLESYKNESKLNRFNYSIKHFFSWTFHKN</sequence>
<dbReference type="Pfam" id="PF02784">
    <property type="entry name" value="Orn_Arg_deC_N"/>
    <property type="match status" value="1"/>
</dbReference>
<keyword evidence="2" id="KW-0210">Decarboxylase</keyword>
<comment type="caution">
    <text evidence="6">The sequence shown here is derived from an EMBL/GenBank/DDBJ whole genome shotgun (WGS) entry which is preliminary data.</text>
</comment>
<keyword evidence="3" id="KW-0663">Pyridoxal phosphate</keyword>
<evidence type="ECO:0000313" key="6">
    <source>
        <dbReference type="EMBL" id="GAG64738.1"/>
    </source>
</evidence>
<dbReference type="InterPro" id="IPR022644">
    <property type="entry name" value="De-COase2_N"/>
</dbReference>
<dbReference type="FunFam" id="3.20.20.10:FF:000003">
    <property type="entry name" value="Diaminopimelate decarboxylase"/>
    <property type="match status" value="1"/>
</dbReference>
<dbReference type="SUPFAM" id="SSF51419">
    <property type="entry name" value="PLP-binding barrel"/>
    <property type="match status" value="1"/>
</dbReference>
<evidence type="ECO:0000256" key="1">
    <source>
        <dbReference type="ARBA" id="ARBA00001933"/>
    </source>
</evidence>